<protein>
    <recommendedName>
        <fullName evidence="7">VTT domain-containing protein</fullName>
    </recommendedName>
</protein>
<evidence type="ECO:0000256" key="5">
    <source>
        <dbReference type="ARBA" id="ARBA00023136"/>
    </source>
</evidence>
<keyword evidence="4 6" id="KW-1133">Transmembrane helix</keyword>
<dbReference type="RefSeq" id="WP_105056870.1">
    <property type="nucleotide sequence ID" value="NZ_CAWNRT010000003.1"/>
</dbReference>
<feature type="domain" description="VTT" evidence="7">
    <location>
        <begin position="51"/>
        <end position="151"/>
    </location>
</feature>
<comment type="subcellular location">
    <subcellularLocation>
        <location evidence="1">Cell membrane</location>
        <topology evidence="1">Multi-pass membrane protein</topology>
    </subcellularLocation>
</comment>
<dbReference type="PANTHER" id="PTHR42709:SF6">
    <property type="entry name" value="UNDECAPRENYL PHOSPHATE TRANSPORTER A"/>
    <property type="match status" value="1"/>
</dbReference>
<dbReference type="InterPro" id="IPR051311">
    <property type="entry name" value="DedA_domain"/>
</dbReference>
<gene>
    <name evidence="8" type="ORF">BTO22_19055</name>
</gene>
<dbReference type="Proteomes" id="UP000239263">
    <property type="component" value="Unassembled WGS sequence"/>
</dbReference>
<comment type="caution">
    <text evidence="8">The sequence shown here is derived from an EMBL/GenBank/DDBJ whole genome shotgun (WGS) entry which is preliminary data.</text>
</comment>
<evidence type="ECO:0000313" key="9">
    <source>
        <dbReference type="Proteomes" id="UP000239263"/>
    </source>
</evidence>
<dbReference type="OrthoDB" id="5703869at2"/>
<evidence type="ECO:0000256" key="1">
    <source>
        <dbReference type="ARBA" id="ARBA00004651"/>
    </source>
</evidence>
<reference evidence="8 9" key="1">
    <citation type="submission" date="2016-12" db="EMBL/GenBank/DDBJ databases">
        <title>Diversity of luminous bacteria.</title>
        <authorList>
            <person name="Yoshizawa S."/>
            <person name="Kogure K."/>
        </authorList>
    </citation>
    <scope>NUCLEOTIDE SEQUENCE [LARGE SCALE GENOMIC DNA]</scope>
    <source>
        <strain evidence="8 9">ATCC 33715</strain>
    </source>
</reference>
<organism evidence="8 9">
    <name type="scientific">Aliivibrio sifiae</name>
    <dbReference type="NCBI Taxonomy" id="566293"/>
    <lineage>
        <taxon>Bacteria</taxon>
        <taxon>Pseudomonadati</taxon>
        <taxon>Pseudomonadota</taxon>
        <taxon>Gammaproteobacteria</taxon>
        <taxon>Vibrionales</taxon>
        <taxon>Vibrionaceae</taxon>
        <taxon>Aliivibrio</taxon>
    </lineage>
</organism>
<dbReference type="InterPro" id="IPR032816">
    <property type="entry name" value="VTT_dom"/>
</dbReference>
<dbReference type="Pfam" id="PF09335">
    <property type="entry name" value="VTT_dom"/>
    <property type="match status" value="1"/>
</dbReference>
<keyword evidence="5 6" id="KW-0472">Membrane</keyword>
<dbReference type="GO" id="GO:0005886">
    <property type="term" value="C:plasma membrane"/>
    <property type="evidence" value="ECO:0007669"/>
    <property type="project" value="UniProtKB-SubCell"/>
</dbReference>
<dbReference type="AlphaFoldDB" id="A0A2S7X0Y7"/>
<accession>A0A2S7X0Y7</accession>
<feature type="transmembrane region" description="Helical" evidence="6">
    <location>
        <begin position="105"/>
        <end position="128"/>
    </location>
</feature>
<sequence length="196" mass="22135">MNDLITNIQEALFTSHSSELSIFIGIVLLSYLLEDLAIITAASLSAQEMVTPTIGLMAAFIGIASGDLGLYFLGRLSTRFRLLRYKTLTNTHLRYLRKKLQSNPMLNLFIIRFIPGLRSIGFTLSGVFHIRVFTFFIAVMGATAVWTAIIFPSVYFLGSSHWVRASEHQWLLIPIMTLVLFITNRFAKKKISKELT</sequence>
<feature type="transmembrane region" description="Helical" evidence="6">
    <location>
        <begin position="169"/>
        <end position="187"/>
    </location>
</feature>
<evidence type="ECO:0000256" key="6">
    <source>
        <dbReference type="SAM" id="Phobius"/>
    </source>
</evidence>
<dbReference type="EMBL" id="MSCO01000003">
    <property type="protein sequence ID" value="PQJ83484.1"/>
    <property type="molecule type" value="Genomic_DNA"/>
</dbReference>
<evidence type="ECO:0000256" key="4">
    <source>
        <dbReference type="ARBA" id="ARBA00022989"/>
    </source>
</evidence>
<feature type="transmembrane region" description="Helical" evidence="6">
    <location>
        <begin position="54"/>
        <end position="74"/>
    </location>
</feature>
<dbReference type="PANTHER" id="PTHR42709">
    <property type="entry name" value="ALKALINE PHOSPHATASE LIKE PROTEIN"/>
    <property type="match status" value="1"/>
</dbReference>
<keyword evidence="2" id="KW-1003">Cell membrane</keyword>
<feature type="transmembrane region" description="Helical" evidence="6">
    <location>
        <begin position="20"/>
        <end position="42"/>
    </location>
</feature>
<evidence type="ECO:0000256" key="3">
    <source>
        <dbReference type="ARBA" id="ARBA00022692"/>
    </source>
</evidence>
<proteinExistence type="predicted"/>
<evidence type="ECO:0000256" key="2">
    <source>
        <dbReference type="ARBA" id="ARBA00022475"/>
    </source>
</evidence>
<evidence type="ECO:0000259" key="7">
    <source>
        <dbReference type="Pfam" id="PF09335"/>
    </source>
</evidence>
<keyword evidence="3 6" id="KW-0812">Transmembrane</keyword>
<name>A0A2S7X0Y7_9GAMM</name>
<evidence type="ECO:0000313" key="8">
    <source>
        <dbReference type="EMBL" id="PQJ83484.1"/>
    </source>
</evidence>
<feature type="transmembrane region" description="Helical" evidence="6">
    <location>
        <begin position="135"/>
        <end position="157"/>
    </location>
</feature>